<keyword evidence="1" id="KW-0472">Membrane</keyword>
<keyword evidence="1" id="KW-0812">Transmembrane</keyword>
<dbReference type="EMBL" id="WMIG01000001">
    <property type="protein sequence ID" value="MTH57767.1"/>
    <property type="molecule type" value="Genomic_DNA"/>
</dbReference>
<evidence type="ECO:0000313" key="3">
    <source>
        <dbReference type="Proteomes" id="UP000449846"/>
    </source>
</evidence>
<name>A0A844HHH9_9RHOB</name>
<keyword evidence="1" id="KW-1133">Transmembrane helix</keyword>
<dbReference type="AlphaFoldDB" id="A0A844HHH9"/>
<dbReference type="Proteomes" id="UP000449846">
    <property type="component" value="Unassembled WGS sequence"/>
</dbReference>
<protein>
    <submittedName>
        <fullName evidence="2">Uncharacterized protein</fullName>
    </submittedName>
</protein>
<keyword evidence="3" id="KW-1185">Reference proteome</keyword>
<evidence type="ECO:0000256" key="1">
    <source>
        <dbReference type="SAM" id="Phobius"/>
    </source>
</evidence>
<feature type="transmembrane region" description="Helical" evidence="1">
    <location>
        <begin position="12"/>
        <end position="33"/>
    </location>
</feature>
<proteinExistence type="predicted"/>
<dbReference type="RefSeq" id="WP_155037705.1">
    <property type="nucleotide sequence ID" value="NZ_JBHGCD010000006.1"/>
</dbReference>
<dbReference type="OrthoDB" id="7836441at2"/>
<organism evidence="2 3">
    <name type="scientific">Paracoccus litorisediminis</name>
    <dbReference type="NCBI Taxonomy" id="2006130"/>
    <lineage>
        <taxon>Bacteria</taxon>
        <taxon>Pseudomonadati</taxon>
        <taxon>Pseudomonadota</taxon>
        <taxon>Alphaproteobacteria</taxon>
        <taxon>Rhodobacterales</taxon>
        <taxon>Paracoccaceae</taxon>
        <taxon>Paracoccus</taxon>
    </lineage>
</organism>
<evidence type="ECO:0000313" key="2">
    <source>
        <dbReference type="EMBL" id="MTH57767.1"/>
    </source>
</evidence>
<comment type="caution">
    <text evidence="2">The sequence shown here is derived from an EMBL/GenBank/DDBJ whole genome shotgun (WGS) entry which is preliminary data.</text>
</comment>
<gene>
    <name evidence="2" type="ORF">GL300_00920</name>
</gene>
<accession>A0A844HHH9</accession>
<reference evidence="2 3" key="1">
    <citation type="submission" date="2019-11" db="EMBL/GenBank/DDBJ databases">
        <authorList>
            <person name="Dong K."/>
        </authorList>
    </citation>
    <scope>NUCLEOTIDE SEQUENCE [LARGE SCALE GENOMIC DNA]</scope>
    <source>
        <strain evidence="2 3">NBRC 112902</strain>
    </source>
</reference>
<sequence>MLEWVGPLLNPTVVASLVAAAVAVLAWPVNDLLNRRRARGLRIERVNDVQRALLAEIRAHVVSLEMQRVDAAEAQALIQKLREGGYIHPAAAEANDRIYSAILEEVHVLPHWVIDPVVTYYRQIAVMAAMARDVQRQIEINPSRAADMFADYLEMTEAARDAGQEAMRLLIASIFGGEAAVMELLEREEEAARDRVRVTLPDELAGLRERLNRRS</sequence>